<dbReference type="PANTHER" id="PTHR30146:SF145">
    <property type="entry name" value="RIBOSE OPERON REPRESSOR"/>
    <property type="match status" value="1"/>
</dbReference>
<evidence type="ECO:0000259" key="4">
    <source>
        <dbReference type="PROSITE" id="PS50932"/>
    </source>
</evidence>
<dbReference type="GO" id="GO:0000976">
    <property type="term" value="F:transcription cis-regulatory region binding"/>
    <property type="evidence" value="ECO:0007669"/>
    <property type="project" value="TreeGrafter"/>
</dbReference>
<evidence type="ECO:0000256" key="3">
    <source>
        <dbReference type="ARBA" id="ARBA00023163"/>
    </source>
</evidence>
<feature type="domain" description="HTH lacI-type" evidence="4">
    <location>
        <begin position="7"/>
        <end position="62"/>
    </location>
</feature>
<dbReference type="PROSITE" id="PS50932">
    <property type="entry name" value="HTH_LACI_2"/>
    <property type="match status" value="1"/>
</dbReference>
<evidence type="ECO:0000256" key="1">
    <source>
        <dbReference type="ARBA" id="ARBA00023015"/>
    </source>
</evidence>
<sequence>MAKAARATISDVAKAAKTGKTSISRYLNGEKHLLSDDLLSRIEKAIAELDYRPSLMARSLKHGRTRLIGLIIADITNPYSVNVMSGIEAACREKGFTLLVCNTNNELDQELHYLDLLRSYQVEGIVVNAVGMREDGLNRLQQSALPMVLIDRKIPDFACDVVGLDNAQAATTATEHLVEKGFEVILFLSEPLGSVNTRRERLSAFRATLARHHGVVAENAEVQLNDGAMLDNVLRQFHARHRGMRKAVISANGALTLQVARALKRVGLIWGSDIGLLGFDELEWAELAGVGITTLKQPTWQIGYAAVEQVIRRIAGTNDPIRERVFSGRAYRPRINLPLTILRDADHKLNISPFLMEPIPSSVLRRLSNKRRE</sequence>
<dbReference type="EMBL" id="UGLZ01000005">
    <property type="protein sequence ID" value="STV22007.1"/>
    <property type="molecule type" value="Genomic_DNA"/>
</dbReference>
<keyword evidence="6" id="KW-1185">Reference proteome</keyword>
<dbReference type="Pfam" id="PF00356">
    <property type="entry name" value="LacI"/>
    <property type="match status" value="1"/>
</dbReference>
<dbReference type="SMART" id="SM00354">
    <property type="entry name" value="HTH_LACI"/>
    <property type="match status" value="1"/>
</dbReference>
<dbReference type="InterPro" id="IPR010982">
    <property type="entry name" value="Lambda_DNA-bd_dom_sf"/>
</dbReference>
<dbReference type="CDD" id="cd06283">
    <property type="entry name" value="PBP1_RegR_EndR_KdgR-like"/>
    <property type="match status" value="1"/>
</dbReference>
<dbReference type="Gene3D" id="1.10.260.40">
    <property type="entry name" value="lambda repressor-like DNA-binding domains"/>
    <property type="match status" value="1"/>
</dbReference>
<gene>
    <name evidence="5" type="primary">rbsR_3</name>
    <name evidence="5" type="ORF">NCTC5050_03313</name>
</gene>
<evidence type="ECO:0000313" key="6">
    <source>
        <dbReference type="Proteomes" id="UP000255382"/>
    </source>
</evidence>
<dbReference type="SUPFAM" id="SSF47413">
    <property type="entry name" value="lambda repressor-like DNA-binding domains"/>
    <property type="match status" value="1"/>
</dbReference>
<accession>A0A378AX44</accession>
<proteinExistence type="predicted"/>
<keyword evidence="3" id="KW-0804">Transcription</keyword>
<dbReference type="GO" id="GO:0003700">
    <property type="term" value="F:DNA-binding transcription factor activity"/>
    <property type="evidence" value="ECO:0007669"/>
    <property type="project" value="TreeGrafter"/>
</dbReference>
<organism evidence="5 6">
    <name type="scientific">Klebsiella pneumoniae subsp. ozaenae</name>
    <dbReference type="NCBI Taxonomy" id="574"/>
    <lineage>
        <taxon>Bacteria</taxon>
        <taxon>Pseudomonadati</taxon>
        <taxon>Pseudomonadota</taxon>
        <taxon>Gammaproteobacteria</taxon>
        <taxon>Enterobacterales</taxon>
        <taxon>Enterobacteriaceae</taxon>
        <taxon>Klebsiella/Raoultella group</taxon>
        <taxon>Klebsiella</taxon>
        <taxon>Klebsiella pneumoniae complex</taxon>
    </lineage>
</organism>
<keyword evidence="2" id="KW-0238">DNA-binding</keyword>
<dbReference type="Pfam" id="PF00532">
    <property type="entry name" value="Peripla_BP_1"/>
    <property type="match status" value="1"/>
</dbReference>
<dbReference type="SUPFAM" id="SSF53822">
    <property type="entry name" value="Periplasmic binding protein-like I"/>
    <property type="match status" value="1"/>
</dbReference>
<dbReference type="AlphaFoldDB" id="A0A378AX44"/>
<dbReference type="Gene3D" id="3.40.50.2300">
    <property type="match status" value="2"/>
</dbReference>
<evidence type="ECO:0000256" key="2">
    <source>
        <dbReference type="ARBA" id="ARBA00023125"/>
    </source>
</evidence>
<name>A0A378AX44_KLEPO</name>
<dbReference type="PANTHER" id="PTHR30146">
    <property type="entry name" value="LACI-RELATED TRANSCRIPTIONAL REPRESSOR"/>
    <property type="match status" value="1"/>
</dbReference>
<keyword evidence="1" id="KW-0805">Transcription regulation</keyword>
<dbReference type="CDD" id="cd01392">
    <property type="entry name" value="HTH_LacI"/>
    <property type="match status" value="1"/>
</dbReference>
<evidence type="ECO:0000313" key="5">
    <source>
        <dbReference type="EMBL" id="STV22007.1"/>
    </source>
</evidence>
<protein>
    <submittedName>
        <fullName evidence="5">2-ketogluconate utilization repressor PtxS</fullName>
    </submittedName>
</protein>
<dbReference type="Proteomes" id="UP000255382">
    <property type="component" value="Unassembled WGS sequence"/>
</dbReference>
<dbReference type="InterPro" id="IPR028082">
    <property type="entry name" value="Peripla_BP_I"/>
</dbReference>
<dbReference type="InterPro" id="IPR000843">
    <property type="entry name" value="HTH_LacI"/>
</dbReference>
<dbReference type="InterPro" id="IPR001761">
    <property type="entry name" value="Peripla_BP/Lac1_sug-bd_dom"/>
</dbReference>
<reference evidence="5 6" key="1">
    <citation type="submission" date="2018-06" db="EMBL/GenBank/DDBJ databases">
        <authorList>
            <consortium name="Pathogen Informatics"/>
            <person name="Doyle S."/>
        </authorList>
    </citation>
    <scope>NUCLEOTIDE SEQUENCE [LARGE SCALE GENOMIC DNA]</scope>
    <source>
        <strain evidence="5 6">NCTC5050</strain>
    </source>
</reference>